<dbReference type="RefSeq" id="WP_386742271.1">
    <property type="nucleotide sequence ID" value="NZ_JBHRYA010000002.1"/>
</dbReference>
<evidence type="ECO:0000313" key="3">
    <source>
        <dbReference type="EMBL" id="MFC3715168.1"/>
    </source>
</evidence>
<reference evidence="4" key="1">
    <citation type="journal article" date="2019" name="Int. J. Syst. Evol. Microbiol.">
        <title>The Global Catalogue of Microorganisms (GCM) 10K type strain sequencing project: providing services to taxonomists for standard genome sequencing and annotation.</title>
        <authorList>
            <consortium name="The Broad Institute Genomics Platform"/>
            <consortium name="The Broad Institute Genome Sequencing Center for Infectious Disease"/>
            <person name="Wu L."/>
            <person name="Ma J."/>
        </authorList>
    </citation>
    <scope>NUCLEOTIDE SEQUENCE [LARGE SCALE GENOMIC DNA]</scope>
    <source>
        <strain evidence="4">KCTC 42441</strain>
    </source>
</reference>
<dbReference type="Pfam" id="PF08535">
    <property type="entry name" value="KorB"/>
    <property type="match status" value="1"/>
</dbReference>
<sequence length="285" mass="31158">MPKDLRTVRHQVQRARRLTVVDQYQAIVAEIRAGYSQDEIAQRHGISKQWVNTYAAIVKMPPYLQDALRRGQVGDVTALVELFRISERSKAWADVVFAVVKSGRKLTRKLVHSLDAEGPGSLAVDLAHVPSKMAASCSADSEAEALLLRFQEAARGPDSCAAIAHLQIEVEAYFHRKHAPRDRTQQQSGASSKGQKKGRQADFPARRGSAPTTTLDWITANYGGPLLTAKDVGSILGRSPQAILQAAQQGLGDPQFVQKLRACRAQIGRRVMFRAADIAAMIDAA</sequence>
<evidence type="ECO:0000259" key="2">
    <source>
        <dbReference type="Pfam" id="PF08535"/>
    </source>
</evidence>
<organism evidence="3 4">
    <name type="scientific">Luteimonas soli</name>
    <dbReference type="NCBI Taxonomy" id="1648966"/>
    <lineage>
        <taxon>Bacteria</taxon>
        <taxon>Pseudomonadati</taxon>
        <taxon>Pseudomonadota</taxon>
        <taxon>Gammaproteobacteria</taxon>
        <taxon>Lysobacterales</taxon>
        <taxon>Lysobacteraceae</taxon>
        <taxon>Luteimonas</taxon>
    </lineage>
</organism>
<dbReference type="InterPro" id="IPR013741">
    <property type="entry name" value="KorB_domain"/>
</dbReference>
<dbReference type="Gene3D" id="1.10.10.2830">
    <property type="match status" value="1"/>
</dbReference>
<evidence type="ECO:0000313" key="4">
    <source>
        <dbReference type="Proteomes" id="UP001595705"/>
    </source>
</evidence>
<proteinExistence type="predicted"/>
<gene>
    <name evidence="3" type="ORF">ACFONC_03260</name>
</gene>
<dbReference type="Proteomes" id="UP001595705">
    <property type="component" value="Unassembled WGS sequence"/>
</dbReference>
<name>A0ABV7XIP7_9GAMM</name>
<dbReference type="SUPFAM" id="SSF109709">
    <property type="entry name" value="KorB DNA-binding domain-like"/>
    <property type="match status" value="1"/>
</dbReference>
<keyword evidence="4" id="KW-1185">Reference proteome</keyword>
<accession>A0ABV7XIP7</accession>
<evidence type="ECO:0000256" key="1">
    <source>
        <dbReference type="SAM" id="MobiDB-lite"/>
    </source>
</evidence>
<dbReference type="EMBL" id="JBHRYA010000002">
    <property type="protein sequence ID" value="MFC3715168.1"/>
    <property type="molecule type" value="Genomic_DNA"/>
</dbReference>
<protein>
    <submittedName>
        <fullName evidence="3">KorB domain-containing protein</fullName>
    </submittedName>
</protein>
<feature type="domain" description="Repressor KorB" evidence="2">
    <location>
        <begin position="34"/>
        <end position="102"/>
    </location>
</feature>
<feature type="region of interest" description="Disordered" evidence="1">
    <location>
        <begin position="178"/>
        <end position="210"/>
    </location>
</feature>
<comment type="caution">
    <text evidence="3">The sequence shown here is derived from an EMBL/GenBank/DDBJ whole genome shotgun (WGS) entry which is preliminary data.</text>
</comment>